<dbReference type="Proteomes" id="UP000444960">
    <property type="component" value="Unassembled WGS sequence"/>
</dbReference>
<protein>
    <submittedName>
        <fullName evidence="2">Uncharacterized protein</fullName>
    </submittedName>
</protein>
<organism evidence="2 3">
    <name type="scientific">Gordonia spumicola</name>
    <dbReference type="NCBI Taxonomy" id="589161"/>
    <lineage>
        <taxon>Bacteria</taxon>
        <taxon>Bacillati</taxon>
        <taxon>Actinomycetota</taxon>
        <taxon>Actinomycetes</taxon>
        <taxon>Mycobacteriales</taxon>
        <taxon>Gordoniaceae</taxon>
        <taxon>Gordonia</taxon>
    </lineage>
</organism>
<evidence type="ECO:0000256" key="1">
    <source>
        <dbReference type="SAM" id="MobiDB-lite"/>
    </source>
</evidence>
<name>A0A7I9V420_9ACTN</name>
<gene>
    <name evidence="2" type="ORF">nbrc107696_06250</name>
</gene>
<reference evidence="3" key="1">
    <citation type="submission" date="2019-06" db="EMBL/GenBank/DDBJ databases">
        <title>Gordonia isolated from sludge of a wastewater treatment plant.</title>
        <authorList>
            <person name="Tamura T."/>
            <person name="Aoyama K."/>
            <person name="Kang Y."/>
            <person name="Saito S."/>
            <person name="Akiyama N."/>
            <person name="Yazawa K."/>
            <person name="Gonoi T."/>
            <person name="Mikami Y."/>
        </authorList>
    </citation>
    <scope>NUCLEOTIDE SEQUENCE [LARGE SCALE GENOMIC DNA]</scope>
    <source>
        <strain evidence="3">NBRC 107696</strain>
    </source>
</reference>
<dbReference type="AlphaFoldDB" id="A0A7I9V420"/>
<sequence length="123" mass="13341">MNSDLLDRGYSRRDIATVLSWSDLRDIIDHRKHDSALSRALDPDGWYWNDIGAQLAAKSATALSSLRFWDLMRMGLLDDLEGDALAGYLPAEYGPSASASPAGGNAESTEVQDARAVAESLRG</sequence>
<comment type="caution">
    <text evidence="2">The sequence shown here is derived from an EMBL/GenBank/DDBJ whole genome shotgun (WGS) entry which is preliminary data.</text>
</comment>
<proteinExistence type="predicted"/>
<dbReference type="RefSeq" id="WP_161894108.1">
    <property type="nucleotide sequence ID" value="NZ_BJOV01000002.1"/>
</dbReference>
<keyword evidence="3" id="KW-1185">Reference proteome</keyword>
<feature type="region of interest" description="Disordered" evidence="1">
    <location>
        <begin position="96"/>
        <end position="123"/>
    </location>
</feature>
<evidence type="ECO:0000313" key="2">
    <source>
        <dbReference type="EMBL" id="GEE00179.1"/>
    </source>
</evidence>
<accession>A0A7I9V420</accession>
<dbReference type="EMBL" id="BJOV01000002">
    <property type="protein sequence ID" value="GEE00179.1"/>
    <property type="molecule type" value="Genomic_DNA"/>
</dbReference>
<evidence type="ECO:0000313" key="3">
    <source>
        <dbReference type="Proteomes" id="UP000444960"/>
    </source>
</evidence>